<keyword evidence="3" id="KW-0808">Transferase</keyword>
<dbReference type="Proteomes" id="UP001630969">
    <property type="component" value="Unassembled WGS sequence"/>
</dbReference>
<proteinExistence type="inferred from homology"/>
<dbReference type="InterPro" id="IPR003356">
    <property type="entry name" value="DNA_methylase_A-5"/>
</dbReference>
<dbReference type="InterPro" id="IPR029063">
    <property type="entry name" value="SAM-dependent_MTases_sf"/>
</dbReference>
<dbReference type="RefSeq" id="WP_408791613.1">
    <property type="nucleotide sequence ID" value="NZ_JBGXBU010000009.1"/>
</dbReference>
<evidence type="ECO:0000313" key="7">
    <source>
        <dbReference type="Proteomes" id="UP001630969"/>
    </source>
</evidence>
<dbReference type="GO" id="GO:0008168">
    <property type="term" value="F:methyltransferase activity"/>
    <property type="evidence" value="ECO:0007669"/>
    <property type="project" value="UniProtKB-KW"/>
</dbReference>
<evidence type="ECO:0000256" key="1">
    <source>
        <dbReference type="ARBA" id="ARBA00006594"/>
    </source>
</evidence>
<keyword evidence="4" id="KW-0680">Restriction system</keyword>
<evidence type="ECO:0000256" key="4">
    <source>
        <dbReference type="ARBA" id="ARBA00022747"/>
    </source>
</evidence>
<dbReference type="EMBL" id="JBGXBU010000009">
    <property type="protein sequence ID" value="MFM4894545.1"/>
    <property type="molecule type" value="Genomic_DNA"/>
</dbReference>
<feature type="domain" description="DNA methylase adenine-specific" evidence="5">
    <location>
        <begin position="48"/>
        <end position="186"/>
    </location>
</feature>
<organism evidence="6 7">
    <name type="scientific">Aeromonas bivalvium</name>
    <dbReference type="NCBI Taxonomy" id="440079"/>
    <lineage>
        <taxon>Bacteria</taxon>
        <taxon>Pseudomonadati</taxon>
        <taxon>Pseudomonadota</taxon>
        <taxon>Gammaproteobacteria</taxon>
        <taxon>Aeromonadales</taxon>
        <taxon>Aeromonadaceae</taxon>
        <taxon>Aeromonas</taxon>
    </lineage>
</organism>
<dbReference type="PRINTS" id="PR00507">
    <property type="entry name" value="N12N6MTFRASE"/>
</dbReference>
<name>A0ABW9GTS8_9GAMM</name>
<accession>A0ABW9GTS8</accession>
<dbReference type="GO" id="GO:0032259">
    <property type="term" value="P:methylation"/>
    <property type="evidence" value="ECO:0007669"/>
    <property type="project" value="UniProtKB-KW"/>
</dbReference>
<evidence type="ECO:0000259" key="5">
    <source>
        <dbReference type="Pfam" id="PF02384"/>
    </source>
</evidence>
<dbReference type="Pfam" id="PF02384">
    <property type="entry name" value="N6_Mtase"/>
    <property type="match status" value="1"/>
</dbReference>
<gene>
    <name evidence="6" type="ORF">ACEUDJ_16990</name>
</gene>
<comment type="similarity">
    <text evidence="1">Belongs to the N(4)/N(6)-methyltransferase family.</text>
</comment>
<protein>
    <submittedName>
        <fullName evidence="6">N-6 DNA methylase</fullName>
    </submittedName>
</protein>
<comment type="caution">
    <text evidence="6">The sequence shown here is derived from an EMBL/GenBank/DDBJ whole genome shotgun (WGS) entry which is preliminary data.</text>
</comment>
<dbReference type="GeneID" id="97221902"/>
<dbReference type="PROSITE" id="PS00092">
    <property type="entry name" value="N6_MTASE"/>
    <property type="match status" value="1"/>
</dbReference>
<sequence>MEKLAKHNNTLREIYESLDDGNHKKITTGLVDLDSIDSILRTLLSIDEMREAGSFFTGRNLAELSIINAGLSNNDQSSVILDPTCGAGNLLIASTSLFSVYPRLSQTLEQWGKRLYGFDLYESFIDAAKLRIIFEALNRGAIKDCSLEEAMGHLNNIYVRDVMSLDDSALNNVSHIVMNPPFSIWESPKTGIWKQGRVNAAGIVLEHVLLHAPKGTKISAILPDVLRSGSRYSHWRKFISQSVNANVKTLGRFNAKTDVDVFLLYGELYENNKEIKWNERVSSDKDTIVSDHFDVRVGPLVAYRDPLEGIHAPYIHSKNSPPWSTIDNFTEYRKFNGRLIETPFIVIRRTSSPSDKERVIATLVACPSSNVAVENHLIILKPKSGLLEDCHWLLTKLKSERVNAYINDVIRCRHLTVGVVKEIPIS</sequence>
<keyword evidence="2 6" id="KW-0489">Methyltransferase</keyword>
<dbReference type="SUPFAM" id="SSF53335">
    <property type="entry name" value="S-adenosyl-L-methionine-dependent methyltransferases"/>
    <property type="match status" value="1"/>
</dbReference>
<evidence type="ECO:0000256" key="2">
    <source>
        <dbReference type="ARBA" id="ARBA00022603"/>
    </source>
</evidence>
<keyword evidence="7" id="KW-1185">Reference proteome</keyword>
<dbReference type="InterPro" id="IPR002052">
    <property type="entry name" value="DNA_methylase_N6_adenine_CS"/>
</dbReference>
<dbReference type="Gene3D" id="3.40.50.150">
    <property type="entry name" value="Vaccinia Virus protein VP39"/>
    <property type="match status" value="1"/>
</dbReference>
<evidence type="ECO:0000256" key="3">
    <source>
        <dbReference type="ARBA" id="ARBA00022679"/>
    </source>
</evidence>
<reference evidence="6 7" key="1">
    <citation type="submission" date="2024-09" db="EMBL/GenBank/DDBJ databases">
        <title>Aeromonas strains Genome sequencing and assembly.</title>
        <authorList>
            <person name="Hu X."/>
            <person name="Tang B."/>
        </authorList>
    </citation>
    <scope>NUCLEOTIDE SEQUENCE [LARGE SCALE GENOMIC DNA]</scope>
    <source>
        <strain evidence="6 7">NB23SCDHY001</strain>
    </source>
</reference>
<evidence type="ECO:0000313" key="6">
    <source>
        <dbReference type="EMBL" id="MFM4894545.1"/>
    </source>
</evidence>